<reference evidence="3" key="3">
    <citation type="submission" date="2015-06" db="UniProtKB">
        <authorList>
            <consortium name="EnsemblMetazoa"/>
        </authorList>
    </citation>
    <scope>IDENTIFICATION</scope>
</reference>
<dbReference type="Gene3D" id="3.80.10.10">
    <property type="entry name" value="Ribonuclease Inhibitor"/>
    <property type="match status" value="2"/>
</dbReference>
<dbReference type="OrthoDB" id="423607at2759"/>
<dbReference type="GeneID" id="20204539"/>
<dbReference type="SUPFAM" id="SSF81383">
    <property type="entry name" value="F-box domain"/>
    <property type="match status" value="1"/>
</dbReference>
<dbReference type="EMBL" id="KB096590">
    <property type="protein sequence ID" value="ESO03741.1"/>
    <property type="molecule type" value="Genomic_DNA"/>
</dbReference>
<dbReference type="Proteomes" id="UP000015101">
    <property type="component" value="Unassembled WGS sequence"/>
</dbReference>
<dbReference type="KEGG" id="hro:HELRODRAFT_173442"/>
<reference evidence="2 4" key="2">
    <citation type="journal article" date="2013" name="Nature">
        <title>Insights into bilaterian evolution from three spiralian genomes.</title>
        <authorList>
            <person name="Simakov O."/>
            <person name="Marletaz F."/>
            <person name="Cho S.J."/>
            <person name="Edsinger-Gonzales E."/>
            <person name="Havlak P."/>
            <person name="Hellsten U."/>
            <person name="Kuo D.H."/>
            <person name="Larsson T."/>
            <person name="Lv J."/>
            <person name="Arendt D."/>
            <person name="Savage R."/>
            <person name="Osoegawa K."/>
            <person name="de Jong P."/>
            <person name="Grimwood J."/>
            <person name="Chapman J.A."/>
            <person name="Shapiro H."/>
            <person name="Aerts A."/>
            <person name="Otillar R.P."/>
            <person name="Terry A.Y."/>
            <person name="Boore J.L."/>
            <person name="Grigoriev I.V."/>
            <person name="Lindberg D.R."/>
            <person name="Seaver E.C."/>
            <person name="Weisblat D.A."/>
            <person name="Putnam N.H."/>
            <person name="Rokhsar D.S."/>
        </authorList>
    </citation>
    <scope>NUCLEOTIDE SEQUENCE</scope>
</reference>
<gene>
    <name evidence="3" type="primary">20204539</name>
    <name evidence="2" type="ORF">HELRODRAFT_173442</name>
</gene>
<sequence>MVFQFEDLPDHLLLKIFSYLPLIKGKYSLARVNNRLYDLFVSPQEWKSLSFELTFVPRPLVGQYYTLQPWENLLLTVSNSWSDIILPLSSLPDLQSFFFWREEPSFLAFLCNQIMTVGHDVENFSFILPDHVHIHTFPFGRFRDVENFVVLKMALEHCNTLKNLKITLGKWLPLNYFSATLPIQIYEVIKNILKLIANNSNTLRSVSINSWPVTSEDKLSSILNNLPYLQKLSIFHPKNFHLTQLSLDSSIPQPHHVVLCVQQLQHLTSLSLHCFCISADLLSELSLVKPRFNTKVYPHFTKLSILLVHEDQTKNFFNISLEKWRTLHKSHHDLTMHLSIGNEIPDDVLMSFMAAVKCFKVESVIVSQYGVYSIGFMSILSADFNRLKSFTDYTDGASDLSLLMSLVENCPLLDALVYKGEIEEHCILKLINMRHWKKFKINMSKMVIKALVKASVLDKAAATADSTGQNNELIEPSNYKLRKEEALKNIDKFAKENLRCEWNPFKDDAGTHLH</sequence>
<dbReference type="PANTHER" id="PTHR20872:SF1">
    <property type="entry name" value="F-BOX DOMAIN-CONTAINING PROTEIN"/>
    <property type="match status" value="1"/>
</dbReference>
<protein>
    <recommendedName>
        <fullName evidence="1">F-box domain-containing protein</fullName>
    </recommendedName>
</protein>
<dbReference type="STRING" id="6412.T1F6U0"/>
<evidence type="ECO:0000313" key="2">
    <source>
        <dbReference type="EMBL" id="ESO03741.1"/>
    </source>
</evidence>
<dbReference type="InParanoid" id="T1F6U0"/>
<accession>T1F6U0</accession>
<dbReference type="InterPro" id="IPR032675">
    <property type="entry name" value="LRR_dom_sf"/>
</dbReference>
<dbReference type="EMBL" id="AMQM01004538">
    <property type="status" value="NOT_ANNOTATED_CDS"/>
    <property type="molecule type" value="Genomic_DNA"/>
</dbReference>
<proteinExistence type="predicted"/>
<evidence type="ECO:0000313" key="4">
    <source>
        <dbReference type="Proteomes" id="UP000015101"/>
    </source>
</evidence>
<keyword evidence="4" id="KW-1185">Reference proteome</keyword>
<evidence type="ECO:0000259" key="1">
    <source>
        <dbReference type="PROSITE" id="PS50181"/>
    </source>
</evidence>
<dbReference type="InterPro" id="IPR036047">
    <property type="entry name" value="F-box-like_dom_sf"/>
</dbReference>
<dbReference type="AlphaFoldDB" id="T1F6U0"/>
<organism evidence="3 4">
    <name type="scientific">Helobdella robusta</name>
    <name type="common">Californian leech</name>
    <dbReference type="NCBI Taxonomy" id="6412"/>
    <lineage>
        <taxon>Eukaryota</taxon>
        <taxon>Metazoa</taxon>
        <taxon>Spiralia</taxon>
        <taxon>Lophotrochozoa</taxon>
        <taxon>Annelida</taxon>
        <taxon>Clitellata</taxon>
        <taxon>Hirudinea</taxon>
        <taxon>Rhynchobdellida</taxon>
        <taxon>Glossiphoniidae</taxon>
        <taxon>Helobdella</taxon>
    </lineage>
</organism>
<dbReference type="PROSITE" id="PS50181">
    <property type="entry name" value="FBOX"/>
    <property type="match status" value="1"/>
</dbReference>
<dbReference type="CTD" id="20204539"/>
<evidence type="ECO:0000313" key="3">
    <source>
        <dbReference type="EnsemblMetazoa" id="HelroP173442"/>
    </source>
</evidence>
<dbReference type="InterPro" id="IPR001810">
    <property type="entry name" value="F-box_dom"/>
</dbReference>
<reference evidence="4" key="1">
    <citation type="submission" date="2012-12" db="EMBL/GenBank/DDBJ databases">
        <authorList>
            <person name="Hellsten U."/>
            <person name="Grimwood J."/>
            <person name="Chapman J.A."/>
            <person name="Shapiro H."/>
            <person name="Aerts A."/>
            <person name="Otillar R.P."/>
            <person name="Terry A.Y."/>
            <person name="Boore J.L."/>
            <person name="Simakov O."/>
            <person name="Marletaz F."/>
            <person name="Cho S.-J."/>
            <person name="Edsinger-Gonzales E."/>
            <person name="Havlak P."/>
            <person name="Kuo D.-H."/>
            <person name="Larsson T."/>
            <person name="Lv J."/>
            <person name="Arendt D."/>
            <person name="Savage R."/>
            <person name="Osoegawa K."/>
            <person name="de Jong P."/>
            <person name="Lindberg D.R."/>
            <person name="Seaver E.C."/>
            <person name="Weisblat D.A."/>
            <person name="Putnam N.H."/>
            <person name="Grigoriev I.V."/>
            <person name="Rokhsar D.S."/>
        </authorList>
    </citation>
    <scope>NUCLEOTIDE SEQUENCE</scope>
</reference>
<dbReference type="RefSeq" id="XP_009018298.1">
    <property type="nucleotide sequence ID" value="XM_009020050.1"/>
</dbReference>
<dbReference type="PANTHER" id="PTHR20872">
    <property type="match status" value="1"/>
</dbReference>
<dbReference type="HOGENOM" id="CLU_530282_0_0_1"/>
<dbReference type="EnsemblMetazoa" id="HelroT173442">
    <property type="protein sequence ID" value="HelroP173442"/>
    <property type="gene ID" value="HelroG173442"/>
</dbReference>
<dbReference type="Pfam" id="PF12937">
    <property type="entry name" value="F-box-like"/>
    <property type="match status" value="1"/>
</dbReference>
<feature type="domain" description="F-box" evidence="1">
    <location>
        <begin position="2"/>
        <end position="49"/>
    </location>
</feature>
<name>T1F6U0_HELRO</name>